<name>A0A016WSE9_9BILA</name>
<evidence type="ECO:0000313" key="2">
    <source>
        <dbReference type="Proteomes" id="UP000024635"/>
    </source>
</evidence>
<comment type="caution">
    <text evidence="1">The sequence shown here is derived from an EMBL/GenBank/DDBJ whole genome shotgun (WGS) entry which is preliminary data.</text>
</comment>
<keyword evidence="2" id="KW-1185">Reference proteome</keyword>
<dbReference type="Proteomes" id="UP000024635">
    <property type="component" value="Unassembled WGS sequence"/>
</dbReference>
<proteinExistence type="predicted"/>
<evidence type="ECO:0000313" key="1">
    <source>
        <dbReference type="EMBL" id="EYC42207.1"/>
    </source>
</evidence>
<protein>
    <submittedName>
        <fullName evidence="1">Uncharacterized protein</fullName>
    </submittedName>
</protein>
<organism evidence="1 2">
    <name type="scientific">Ancylostoma ceylanicum</name>
    <dbReference type="NCBI Taxonomy" id="53326"/>
    <lineage>
        <taxon>Eukaryota</taxon>
        <taxon>Metazoa</taxon>
        <taxon>Ecdysozoa</taxon>
        <taxon>Nematoda</taxon>
        <taxon>Chromadorea</taxon>
        <taxon>Rhabditida</taxon>
        <taxon>Rhabditina</taxon>
        <taxon>Rhabditomorpha</taxon>
        <taxon>Strongyloidea</taxon>
        <taxon>Ancylostomatidae</taxon>
        <taxon>Ancylostomatinae</taxon>
        <taxon>Ancylostoma</taxon>
    </lineage>
</organism>
<sequence length="69" mass="7857">MGLYDLLDWRWHNSGRVALDGVGLSKASNGSDMTWSDDVEIQRIDGERHSAARHWWWLGCGGKLRLDTT</sequence>
<gene>
    <name evidence="1" type="primary">Acey_s0539.g3148</name>
    <name evidence="1" type="ORF">Y032_0539g3148</name>
</gene>
<dbReference type="EMBL" id="JARK01000139">
    <property type="protein sequence ID" value="EYC42207.1"/>
    <property type="molecule type" value="Genomic_DNA"/>
</dbReference>
<dbReference type="AlphaFoldDB" id="A0A016WSE9"/>
<accession>A0A016WSE9</accession>
<reference evidence="2" key="1">
    <citation type="journal article" date="2015" name="Nat. Genet.">
        <title>The genome and transcriptome of the zoonotic hookworm Ancylostoma ceylanicum identify infection-specific gene families.</title>
        <authorList>
            <person name="Schwarz E.M."/>
            <person name="Hu Y."/>
            <person name="Antoshechkin I."/>
            <person name="Miller M.M."/>
            <person name="Sternberg P.W."/>
            <person name="Aroian R.V."/>
        </authorList>
    </citation>
    <scope>NUCLEOTIDE SEQUENCE</scope>
    <source>
        <strain evidence="2">HY135</strain>
    </source>
</reference>